<evidence type="ECO:0000256" key="5">
    <source>
        <dbReference type="ARBA" id="ARBA00038014"/>
    </source>
</evidence>
<reference evidence="6" key="1">
    <citation type="submission" date="2025-08" db="UniProtKB">
        <authorList>
            <consortium name="Ensembl"/>
        </authorList>
    </citation>
    <scope>IDENTIFICATION</scope>
</reference>
<sequence>TADTCPHSMTEPACKKEMEQGPLQKTSDYYRVHDSLPARFNHPGWFRGYRTKEPNPLYRTTNQTYGSRAPTVHEMPTSFYVCSHEFSKKLGQCGMYRSNGLNTAMEKSDVTGPDNFITFYDRLNFHPSYNSSGPSYCQ</sequence>
<evidence type="ECO:0000313" key="6">
    <source>
        <dbReference type="Ensembl" id="ENSCPRP00005010879.1"/>
    </source>
</evidence>
<reference evidence="6" key="2">
    <citation type="submission" date="2025-09" db="UniProtKB">
        <authorList>
            <consortium name="Ensembl"/>
        </authorList>
    </citation>
    <scope>IDENTIFICATION</scope>
</reference>
<dbReference type="GO" id="GO:0036126">
    <property type="term" value="C:sperm flagellum"/>
    <property type="evidence" value="ECO:0007669"/>
    <property type="project" value="Ensembl"/>
</dbReference>
<dbReference type="PANTHER" id="PTHR20899">
    <property type="entry name" value="PIERCE HOMOLOG"/>
    <property type="match status" value="1"/>
</dbReference>
<gene>
    <name evidence="6" type="primary">PIERCE1</name>
</gene>
<dbReference type="InterPro" id="IPR026507">
    <property type="entry name" value="PIRC1/2"/>
</dbReference>
<evidence type="ECO:0000256" key="3">
    <source>
        <dbReference type="ARBA" id="ARBA00023212"/>
    </source>
</evidence>
<dbReference type="PANTHER" id="PTHR20899:SF1">
    <property type="entry name" value="PIERCER OF MICROTUBULE WALL 1 PROTEIN"/>
    <property type="match status" value="1"/>
</dbReference>
<proteinExistence type="inferred from homology"/>
<dbReference type="OMA" id="MFRNNTF"/>
<comment type="subcellular location">
    <subcellularLocation>
        <location evidence="1">Cytoplasm</location>
        <location evidence="1">Cytoskeleton</location>
        <location evidence="1">Cilium axoneme</location>
    </subcellularLocation>
</comment>
<dbReference type="GO" id="GO:0030317">
    <property type="term" value="P:flagellated sperm motility"/>
    <property type="evidence" value="ECO:0007669"/>
    <property type="project" value="Ensembl"/>
</dbReference>
<keyword evidence="3" id="KW-0206">Cytoskeleton</keyword>
<dbReference type="Proteomes" id="UP000594220">
    <property type="component" value="Unplaced"/>
</dbReference>
<keyword evidence="2" id="KW-0963">Cytoplasm</keyword>
<dbReference type="GO" id="GO:0061966">
    <property type="term" value="P:establishment of left/right asymmetry"/>
    <property type="evidence" value="ECO:0007669"/>
    <property type="project" value="Ensembl"/>
</dbReference>
<evidence type="ECO:0000256" key="1">
    <source>
        <dbReference type="ARBA" id="ARBA00004430"/>
    </source>
</evidence>
<organism evidence="6 7">
    <name type="scientific">Crocodylus porosus</name>
    <name type="common">Saltwater crocodile</name>
    <name type="synonym">Estuarine crocodile</name>
    <dbReference type="NCBI Taxonomy" id="8502"/>
    <lineage>
        <taxon>Eukaryota</taxon>
        <taxon>Metazoa</taxon>
        <taxon>Chordata</taxon>
        <taxon>Craniata</taxon>
        <taxon>Vertebrata</taxon>
        <taxon>Euteleostomi</taxon>
        <taxon>Archelosauria</taxon>
        <taxon>Archosauria</taxon>
        <taxon>Crocodylia</taxon>
        <taxon>Longirostres</taxon>
        <taxon>Crocodylidae</taxon>
        <taxon>Crocodylus</taxon>
    </lineage>
</organism>
<dbReference type="GO" id="GO:0160111">
    <property type="term" value="C:axonemal A tubule inner sheath"/>
    <property type="evidence" value="ECO:0007669"/>
    <property type="project" value="Ensembl"/>
</dbReference>
<name>A0A7M4ELZ5_CROPO</name>
<evidence type="ECO:0000256" key="4">
    <source>
        <dbReference type="ARBA" id="ARBA00023273"/>
    </source>
</evidence>
<evidence type="ECO:0000256" key="2">
    <source>
        <dbReference type="ARBA" id="ARBA00022490"/>
    </source>
</evidence>
<dbReference type="Pfam" id="PF14892">
    <property type="entry name" value="PIRC1_2"/>
    <property type="match status" value="1"/>
</dbReference>
<dbReference type="GO" id="GO:0005634">
    <property type="term" value="C:nucleus"/>
    <property type="evidence" value="ECO:0007669"/>
    <property type="project" value="Ensembl"/>
</dbReference>
<comment type="similarity">
    <text evidence="5">Belongs to the PIERCE1 family.</text>
</comment>
<protein>
    <submittedName>
        <fullName evidence="6">Piercer of microtubule wall 1</fullName>
    </submittedName>
</protein>
<accession>A0A7M4ELZ5</accession>
<dbReference type="GeneTree" id="ENSGT00940000154745"/>
<evidence type="ECO:0000313" key="7">
    <source>
        <dbReference type="Proteomes" id="UP000594220"/>
    </source>
</evidence>
<dbReference type="GO" id="GO:0006974">
    <property type="term" value="P:DNA damage response"/>
    <property type="evidence" value="ECO:0007669"/>
    <property type="project" value="Ensembl"/>
</dbReference>
<dbReference type="GO" id="GO:0010468">
    <property type="term" value="P:regulation of gene expression"/>
    <property type="evidence" value="ECO:0007669"/>
    <property type="project" value="Ensembl"/>
</dbReference>
<dbReference type="GO" id="GO:0035082">
    <property type="term" value="P:axoneme assembly"/>
    <property type="evidence" value="ECO:0007669"/>
    <property type="project" value="Ensembl"/>
</dbReference>
<dbReference type="AlphaFoldDB" id="A0A7M4ELZ5"/>
<dbReference type="GO" id="GO:0071494">
    <property type="term" value="P:cellular response to UV-C"/>
    <property type="evidence" value="ECO:0007669"/>
    <property type="project" value="Ensembl"/>
</dbReference>
<keyword evidence="4" id="KW-0966">Cell projection</keyword>
<dbReference type="Ensembl" id="ENSCPRT00005012829.1">
    <property type="protein sequence ID" value="ENSCPRP00005010879.1"/>
    <property type="gene ID" value="ENSCPRG00005007762.1"/>
</dbReference>
<keyword evidence="7" id="KW-1185">Reference proteome</keyword>